<reference evidence="2 3" key="1">
    <citation type="submission" date="2019-07" db="EMBL/GenBank/DDBJ databases">
        <title>De Novo Assembly of kiwifruit Actinidia rufa.</title>
        <authorList>
            <person name="Sugita-Konishi S."/>
            <person name="Sato K."/>
            <person name="Mori E."/>
            <person name="Abe Y."/>
            <person name="Kisaki G."/>
            <person name="Hamano K."/>
            <person name="Suezawa K."/>
            <person name="Otani M."/>
            <person name="Fukuda T."/>
            <person name="Manabe T."/>
            <person name="Gomi K."/>
            <person name="Tabuchi M."/>
            <person name="Akimitsu K."/>
            <person name="Kataoka I."/>
        </authorList>
    </citation>
    <scope>NUCLEOTIDE SEQUENCE [LARGE SCALE GENOMIC DNA]</scope>
    <source>
        <strain evidence="3">cv. Fuchu</strain>
    </source>
</reference>
<feature type="compositionally biased region" description="Basic residues" evidence="1">
    <location>
        <begin position="217"/>
        <end position="230"/>
    </location>
</feature>
<dbReference type="AlphaFoldDB" id="A0A7J0FS16"/>
<evidence type="ECO:0000313" key="2">
    <source>
        <dbReference type="EMBL" id="GFZ01506.1"/>
    </source>
</evidence>
<comment type="caution">
    <text evidence="2">The sequence shown here is derived from an EMBL/GenBank/DDBJ whole genome shotgun (WGS) entry which is preliminary data.</text>
</comment>
<proteinExistence type="predicted"/>
<evidence type="ECO:0000313" key="3">
    <source>
        <dbReference type="Proteomes" id="UP000585474"/>
    </source>
</evidence>
<evidence type="ECO:0000256" key="1">
    <source>
        <dbReference type="SAM" id="MobiDB-lite"/>
    </source>
</evidence>
<protein>
    <submittedName>
        <fullName evidence="2">Uncharacterized protein</fullName>
    </submittedName>
</protein>
<feature type="compositionally biased region" description="Low complexity" evidence="1">
    <location>
        <begin position="231"/>
        <end position="243"/>
    </location>
</feature>
<gene>
    <name evidence="2" type="ORF">Acr_15g0001150</name>
</gene>
<dbReference type="EMBL" id="BJWL01000015">
    <property type="protein sequence ID" value="GFZ01506.1"/>
    <property type="molecule type" value="Genomic_DNA"/>
</dbReference>
<sequence>MPRSSDDYGSISWRHRRFNGRGCHLENILLKLFTSPKGEMEKTAYPNQLEIPMKTRLWASSAMPVFLGQSLTCYVVLPISSFPTRSAKVERLGISGGNYPVLTWMHNDGVSDHLGGKSYMTDGVNQSPPLPLEGSPNGNSLVHIEHPEMDTSPFTKEFNIKTQEDLDKLKEKYYFPPGVQIRIPREDKMILSTRPGELCHRKSTCPCLPKRLERRKLQPRTQSRWRHPNLSRRGLSSRRSNLGMTPMTPRPPRKAKWMIPRAMRPCRHPHPRGLNLTRGEQCGSVTIGTEGGAFHFVRQQSRSRSFDDVECPYGTKDIKWSDSSRRQGKGRSVYHGQIDHQVLPCPGPVMLIFALAFRSLDHHNDYHFQLACADSAELEMVEVVELTGKLAQAKKLTIDVFKSSNNFKDAITDFAATYFS</sequence>
<dbReference type="Proteomes" id="UP000585474">
    <property type="component" value="Unassembled WGS sequence"/>
</dbReference>
<organism evidence="2 3">
    <name type="scientific">Actinidia rufa</name>
    <dbReference type="NCBI Taxonomy" id="165716"/>
    <lineage>
        <taxon>Eukaryota</taxon>
        <taxon>Viridiplantae</taxon>
        <taxon>Streptophyta</taxon>
        <taxon>Embryophyta</taxon>
        <taxon>Tracheophyta</taxon>
        <taxon>Spermatophyta</taxon>
        <taxon>Magnoliopsida</taxon>
        <taxon>eudicotyledons</taxon>
        <taxon>Gunneridae</taxon>
        <taxon>Pentapetalae</taxon>
        <taxon>asterids</taxon>
        <taxon>Ericales</taxon>
        <taxon>Actinidiaceae</taxon>
        <taxon>Actinidia</taxon>
    </lineage>
</organism>
<feature type="region of interest" description="Disordered" evidence="1">
    <location>
        <begin position="217"/>
        <end position="254"/>
    </location>
</feature>
<accession>A0A7J0FS16</accession>
<name>A0A7J0FS16_9ERIC</name>
<keyword evidence="3" id="KW-1185">Reference proteome</keyword>